<sequence length="185" mass="21008">MYIRCLDIVSCSTGFCVDPTGILLCTHHGVTQKVGDKYIESDSVDAIQDGKKVNCEIILLWKQFDTAVLRLKAKDLDRFDYVSFVDDHFSRNLPSGMELFSIGCCASKSLQFLRGTLTYTFEKDETDYTSLVDNEEYIFDVKNSGLYKNSSCRTVAELMPYNEYLHPHLNLIEFQYTGLTDSGGQ</sequence>
<evidence type="ECO:0008006" key="3">
    <source>
        <dbReference type="Google" id="ProtNLM"/>
    </source>
</evidence>
<dbReference type="Pfam" id="PF13365">
    <property type="entry name" value="Trypsin_2"/>
    <property type="match status" value="1"/>
</dbReference>
<dbReference type="SUPFAM" id="SSF50494">
    <property type="entry name" value="Trypsin-like serine proteases"/>
    <property type="match status" value="1"/>
</dbReference>
<gene>
    <name evidence="1" type="ORF">LIER_05854</name>
</gene>
<name>A0AAV3P6S9_LITER</name>
<evidence type="ECO:0000313" key="2">
    <source>
        <dbReference type="Proteomes" id="UP001454036"/>
    </source>
</evidence>
<dbReference type="Proteomes" id="UP001454036">
    <property type="component" value="Unassembled WGS sequence"/>
</dbReference>
<evidence type="ECO:0000313" key="1">
    <source>
        <dbReference type="EMBL" id="GAA0145728.1"/>
    </source>
</evidence>
<dbReference type="InterPro" id="IPR009003">
    <property type="entry name" value="Peptidase_S1_PA"/>
</dbReference>
<protein>
    <recommendedName>
        <fullName evidence="3">Serine protease</fullName>
    </recommendedName>
</protein>
<proteinExistence type="predicted"/>
<reference evidence="1 2" key="1">
    <citation type="submission" date="2024-01" db="EMBL/GenBank/DDBJ databases">
        <title>The complete chloroplast genome sequence of Lithospermum erythrorhizon: insights into the phylogenetic relationship among Boraginaceae species and the maternal lineages of purple gromwells.</title>
        <authorList>
            <person name="Okada T."/>
            <person name="Watanabe K."/>
        </authorList>
    </citation>
    <scope>NUCLEOTIDE SEQUENCE [LARGE SCALE GENOMIC DNA]</scope>
</reference>
<dbReference type="EMBL" id="BAABME010000823">
    <property type="protein sequence ID" value="GAA0145728.1"/>
    <property type="molecule type" value="Genomic_DNA"/>
</dbReference>
<organism evidence="1 2">
    <name type="scientific">Lithospermum erythrorhizon</name>
    <name type="common">Purple gromwell</name>
    <name type="synonym">Lithospermum officinale var. erythrorhizon</name>
    <dbReference type="NCBI Taxonomy" id="34254"/>
    <lineage>
        <taxon>Eukaryota</taxon>
        <taxon>Viridiplantae</taxon>
        <taxon>Streptophyta</taxon>
        <taxon>Embryophyta</taxon>
        <taxon>Tracheophyta</taxon>
        <taxon>Spermatophyta</taxon>
        <taxon>Magnoliopsida</taxon>
        <taxon>eudicotyledons</taxon>
        <taxon>Gunneridae</taxon>
        <taxon>Pentapetalae</taxon>
        <taxon>asterids</taxon>
        <taxon>lamiids</taxon>
        <taxon>Boraginales</taxon>
        <taxon>Boraginaceae</taxon>
        <taxon>Boraginoideae</taxon>
        <taxon>Lithospermeae</taxon>
        <taxon>Lithospermum</taxon>
    </lineage>
</organism>
<keyword evidence="2" id="KW-1185">Reference proteome</keyword>
<dbReference type="AlphaFoldDB" id="A0AAV3P6S9"/>
<accession>A0AAV3P6S9</accession>
<comment type="caution">
    <text evidence="1">The sequence shown here is derived from an EMBL/GenBank/DDBJ whole genome shotgun (WGS) entry which is preliminary data.</text>
</comment>